<dbReference type="EMBL" id="MFIP01000020">
    <property type="protein sequence ID" value="OGF91922.1"/>
    <property type="molecule type" value="Genomic_DNA"/>
</dbReference>
<reference evidence="2 3" key="1">
    <citation type="journal article" date="2016" name="Nat. Commun.">
        <title>Thousands of microbial genomes shed light on interconnected biogeochemical processes in an aquifer system.</title>
        <authorList>
            <person name="Anantharaman K."/>
            <person name="Brown C.T."/>
            <person name="Hug L.A."/>
            <person name="Sharon I."/>
            <person name="Castelle C.J."/>
            <person name="Probst A.J."/>
            <person name="Thomas B.C."/>
            <person name="Singh A."/>
            <person name="Wilkins M.J."/>
            <person name="Karaoz U."/>
            <person name="Brodie E.L."/>
            <person name="Williams K.H."/>
            <person name="Hubbard S.S."/>
            <person name="Banfield J.F."/>
        </authorList>
    </citation>
    <scope>NUCLEOTIDE SEQUENCE [LARGE SCALE GENOMIC DNA]</scope>
</reference>
<feature type="transmembrane region" description="Helical" evidence="1">
    <location>
        <begin position="64"/>
        <end position="86"/>
    </location>
</feature>
<keyword evidence="1" id="KW-0812">Transmembrane</keyword>
<evidence type="ECO:0000256" key="1">
    <source>
        <dbReference type="SAM" id="Phobius"/>
    </source>
</evidence>
<feature type="transmembrane region" description="Helical" evidence="1">
    <location>
        <begin position="31"/>
        <end position="52"/>
    </location>
</feature>
<protein>
    <recommendedName>
        <fullName evidence="4">Major facilitator superfamily (MFS) profile domain-containing protein</fullName>
    </recommendedName>
</protein>
<feature type="transmembrane region" description="Helical" evidence="1">
    <location>
        <begin position="106"/>
        <end position="134"/>
    </location>
</feature>
<name>A0A1F5XVJ0_9BACT</name>
<feature type="transmembrane region" description="Helical" evidence="1">
    <location>
        <begin position="177"/>
        <end position="194"/>
    </location>
</feature>
<keyword evidence="1" id="KW-0472">Membrane</keyword>
<evidence type="ECO:0000313" key="2">
    <source>
        <dbReference type="EMBL" id="OGF91922.1"/>
    </source>
</evidence>
<dbReference type="AlphaFoldDB" id="A0A1F5XVJ0"/>
<keyword evidence="1" id="KW-1133">Transmembrane helix</keyword>
<gene>
    <name evidence="2" type="ORF">A3H05_03810</name>
</gene>
<organism evidence="2 3">
    <name type="scientific">Candidatus Giovannonibacteria bacterium RIFCSPLOWO2_12_FULL_43_26</name>
    <dbReference type="NCBI Taxonomy" id="1798363"/>
    <lineage>
        <taxon>Bacteria</taxon>
        <taxon>Candidatus Giovannoniibacteriota</taxon>
    </lineage>
</organism>
<comment type="caution">
    <text evidence="2">The sequence shown here is derived from an EMBL/GenBank/DDBJ whole genome shotgun (WGS) entry which is preliminary data.</text>
</comment>
<sequence length="198" mass="22157">MLGILFMASATFLSEISDSLGRRAVRNHTESIYTMGFLSIFWSAIFLIAAGIWRHSFIFSLASLPFFAVRSILEILQLHMGILAIVKSERSSYGFIRTMTVPLLLIADLALGYAIGLKQIIGIIIIFLALIILFLDRGINRRGVGFVIFSAVNAVLTISLFKYDIAHFNSVEAEQSIIYIILMIYLFLALILCTKKIL</sequence>
<evidence type="ECO:0000313" key="3">
    <source>
        <dbReference type="Proteomes" id="UP000177334"/>
    </source>
</evidence>
<evidence type="ECO:0008006" key="4">
    <source>
        <dbReference type="Google" id="ProtNLM"/>
    </source>
</evidence>
<proteinExistence type="predicted"/>
<dbReference type="Proteomes" id="UP000177334">
    <property type="component" value="Unassembled WGS sequence"/>
</dbReference>
<accession>A0A1F5XVJ0</accession>
<feature type="transmembrane region" description="Helical" evidence="1">
    <location>
        <begin position="146"/>
        <end position="165"/>
    </location>
</feature>